<name>A0ABX3GCM1_9ACTN</name>
<sequence>MSSGQYIRRYYGVAVRRGMEITFDGKPARIVGYRGQYLRVRTPEYTRPVSIHPTWHVVYPPLPEPATPRGWCNWCGEDRALNSDGTVRAHGFPGLWHGEVIPCQGAGEPPTHPVRHRTHPGQDTP</sequence>
<evidence type="ECO:0000256" key="1">
    <source>
        <dbReference type="SAM" id="MobiDB-lite"/>
    </source>
</evidence>
<accession>A0ABX3GCM1</accession>
<organism evidence="2 3">
    <name type="scientific">Streptomyces amritsarensis</name>
    <dbReference type="NCBI Taxonomy" id="681158"/>
    <lineage>
        <taxon>Bacteria</taxon>
        <taxon>Bacillati</taxon>
        <taxon>Actinomycetota</taxon>
        <taxon>Actinomycetes</taxon>
        <taxon>Kitasatosporales</taxon>
        <taxon>Streptomycetaceae</taxon>
        <taxon>Streptomyces</taxon>
    </lineage>
</organism>
<evidence type="ECO:0000313" key="2">
    <source>
        <dbReference type="EMBL" id="OLZ72538.1"/>
    </source>
</evidence>
<proteinExistence type="predicted"/>
<dbReference type="RefSeq" id="WP_076043211.1">
    <property type="nucleotide sequence ID" value="NZ_MQUR01000005.1"/>
</dbReference>
<gene>
    <name evidence="2" type="ORF">AVW11_03860</name>
</gene>
<reference evidence="2 3" key="1">
    <citation type="submission" date="2016-01" db="EMBL/GenBank/DDBJ databases">
        <title>Streptomyces amritsarensis strain MTCC 11845 genome sequencing and assembly.</title>
        <authorList>
            <person name="Sharma D."/>
            <person name="Nair G.R."/>
            <person name="Kaur G."/>
            <person name="Manhas R.K."/>
            <person name="Mayilraj S."/>
        </authorList>
    </citation>
    <scope>NUCLEOTIDE SEQUENCE [LARGE SCALE GENOMIC DNA]</scope>
    <source>
        <strain evidence="2 3">MTCC 11845</strain>
    </source>
</reference>
<keyword evidence="3" id="KW-1185">Reference proteome</keyword>
<comment type="caution">
    <text evidence="2">The sequence shown here is derived from an EMBL/GenBank/DDBJ whole genome shotgun (WGS) entry which is preliminary data.</text>
</comment>
<dbReference type="Proteomes" id="UP000187151">
    <property type="component" value="Unassembled WGS sequence"/>
</dbReference>
<feature type="region of interest" description="Disordered" evidence="1">
    <location>
        <begin position="104"/>
        <end position="125"/>
    </location>
</feature>
<dbReference type="EMBL" id="MQUR01000005">
    <property type="protein sequence ID" value="OLZ72538.1"/>
    <property type="molecule type" value="Genomic_DNA"/>
</dbReference>
<protein>
    <submittedName>
        <fullName evidence="2">Uncharacterized protein</fullName>
    </submittedName>
</protein>
<evidence type="ECO:0000313" key="3">
    <source>
        <dbReference type="Proteomes" id="UP000187151"/>
    </source>
</evidence>